<name>R7Q5G9_CHOCR</name>
<dbReference type="OMA" id="YRVWLDC"/>
<evidence type="ECO:0000313" key="6">
    <source>
        <dbReference type="EMBL" id="CDF33787.1"/>
    </source>
</evidence>
<sequence length="1408" mass="159374">MMKRTRKTSSERLVKRPRQNDALSQVPAQTYCRSNEILSLAASHWRSESPKEPKQVSPLDLTILVYRQHITSPNRNGALASLDDQAYFQLHLWPEFCSLVAQVKQKDAHHDWVVLQPFVMSMAAMFNYRRAYHPSRGAELLQLLDNDLDALLVFVEAWFRFDLENLTKEERCLRLKFLCHLFRALDYESVQKALLPLLSLPVWVHLSEQSCRQQTDRFPFLLKPLSRLKRRARKRDAAQKAPLVEMALYSIIRELENAILKCDTESFNDPIAIIAELLSLLSEMLSQLRFRRTLLPLLSDRFTLPLVKGLSLTLTVDSVVSSPGYNDFARVLDQFAYYVTFPLDPVTGDSLPRDSIRAERARRLLTLQRVSHSISHRQSFPATSPLRKLPMANHSIIGREDVLQSVFRDCEEGVMNEVVEGLGMKSLSAIIFDDESNLPPLKRTRQARRNLLIATISTYCAASKDILEAFKTFPLMVNEDDLWGSSGANMSRSTSALPVLNLEYLNLTDYLWRNISLFKLESSWAVREDIEADVLRMQPSFDVNGVKFDGWAKMAAPIKSIDVTEVGNQRLDSPAPSHVKVNVEINLGHCSGQARHEWSHLQQHEVIFLLRLQSPSGGSPEQEKDGSNFEAFSNCQVRGFVTGTLEDINGEKNEGTKWIAAGSVIRLTGTVDSLQYYYDSQKQASSTEDVFKGFNIAVRRRAQINNSFPVLSSLRALLLSEGPVLPRWLEDVFLGRSGNTPTTAGCTKVPATDEFTDFADTFVSADHVLQSFPYSKIDRLNVKIKSFQSDTKRLGFKLSFGTDQSGGNVVEMEPYRLESRRPMLAVRSKQVRNSLNKTFFNINQVAAIRSGISTGLTLISGPPGTGKTSCVVQILSTLYMTQKQERILLVTRTNHALNDLIRRTLLRGVSPFRVLRLGQGAAEGAADKLLSKDGRVRAMLERRMELLSLVAKLATSLDPHAAETNWSCESAVTYFKDVVEKEWERFLCAEDMTWANFPFRKFLEVTDDKKGVQEGKHGVITGGNLANEFQAIAMMFEELKELRFLEVLRTNRQRGNYLITSHASIVAMTCVHAAMQRDDLISQRFAYDTLIMEEAAECLEVEAFLSLLLQKPGRLKRVILVGDHKQLPPVVQYSALLQFSNMGQSLFARLVRTGTKFIQLDHQGRSRPSIADLFRWRYPKLQDMEFIRQESTFSEANPGFLHTAQFVDTGDQTSESQPLPYFYQNVAEAEYVAFTFLYMRMVGYPADRIAVLSTYNGQVQLLKEVISARSSQFGNLGCPAVVSTVDKFQGQQADYVLLSLVRTKHLGHFRDVRRITVAMSRARFGLYLFGHLPLLQSSMEFKPVLSQLNNNYKLVLVANETFPQKARQEYCETETDASLHREVHSPADMASIVSHLHEVALEKKQDSG</sequence>
<feature type="region of interest" description="Disordered" evidence="1">
    <location>
        <begin position="1"/>
        <end position="26"/>
    </location>
</feature>
<evidence type="ECO:0000259" key="3">
    <source>
        <dbReference type="Pfam" id="PF13087"/>
    </source>
</evidence>
<dbReference type="InterPro" id="IPR032174">
    <property type="entry name" value="Aquarius_N"/>
</dbReference>
<dbReference type="KEGG" id="ccp:CHC_T00010050001"/>
<evidence type="ECO:0000259" key="5">
    <source>
        <dbReference type="Pfam" id="PF21143"/>
    </source>
</evidence>
<dbReference type="InterPro" id="IPR048966">
    <property type="entry name" value="Aquarius_b-barrel"/>
</dbReference>
<protein>
    <submittedName>
        <fullName evidence="6">Similar to intron-binding protein aquarius</fullName>
    </submittedName>
</protein>
<dbReference type="CDD" id="cd18808">
    <property type="entry name" value="SF1_C_Upf1"/>
    <property type="match status" value="1"/>
</dbReference>
<dbReference type="GO" id="GO:0071013">
    <property type="term" value="C:catalytic step 2 spliceosome"/>
    <property type="evidence" value="ECO:0007669"/>
    <property type="project" value="TreeGrafter"/>
</dbReference>
<feature type="domain" description="RNA helicase aquarius beta-barrel" evidence="5">
    <location>
        <begin position="544"/>
        <end position="700"/>
    </location>
</feature>
<dbReference type="Pfam" id="PF13086">
    <property type="entry name" value="AAA_11"/>
    <property type="match status" value="1"/>
</dbReference>
<dbReference type="Gramene" id="CDF33787">
    <property type="protein sequence ID" value="CDF33787"/>
    <property type="gene ID" value="CHC_T00010050001"/>
</dbReference>
<dbReference type="STRING" id="2769.R7Q5G9"/>
<dbReference type="PANTHER" id="PTHR10887">
    <property type="entry name" value="DNA2/NAM7 HELICASE FAMILY"/>
    <property type="match status" value="1"/>
</dbReference>
<evidence type="ECO:0000256" key="1">
    <source>
        <dbReference type="SAM" id="MobiDB-lite"/>
    </source>
</evidence>
<dbReference type="InterPro" id="IPR027417">
    <property type="entry name" value="P-loop_NTPase"/>
</dbReference>
<feature type="domain" description="DNA2/NAM7 helicase-like C-terminal" evidence="3">
    <location>
        <begin position="1143"/>
        <end position="1331"/>
    </location>
</feature>
<dbReference type="GO" id="GO:0003729">
    <property type="term" value="F:mRNA binding"/>
    <property type="evidence" value="ECO:0007669"/>
    <property type="project" value="TreeGrafter"/>
</dbReference>
<dbReference type="GO" id="GO:0004386">
    <property type="term" value="F:helicase activity"/>
    <property type="evidence" value="ECO:0007669"/>
    <property type="project" value="InterPro"/>
</dbReference>
<dbReference type="FunFam" id="3.40.50.300:FF:002863">
    <property type="entry name" value="Pre-mRNA-splicing factor cwf11"/>
    <property type="match status" value="1"/>
</dbReference>
<dbReference type="Pfam" id="PF13087">
    <property type="entry name" value="AAA_12"/>
    <property type="match status" value="1"/>
</dbReference>
<evidence type="ECO:0000259" key="4">
    <source>
        <dbReference type="Pfam" id="PF16399"/>
    </source>
</evidence>
<dbReference type="SUPFAM" id="SSF52540">
    <property type="entry name" value="P-loop containing nucleoside triphosphate hydrolases"/>
    <property type="match status" value="1"/>
</dbReference>
<keyword evidence="7" id="KW-1185">Reference proteome</keyword>
<dbReference type="RefSeq" id="XP_005713606.1">
    <property type="nucleotide sequence ID" value="XM_005713549.1"/>
</dbReference>
<dbReference type="Proteomes" id="UP000012073">
    <property type="component" value="Unassembled WGS sequence"/>
</dbReference>
<dbReference type="GeneID" id="17321322"/>
<dbReference type="InterPro" id="IPR045055">
    <property type="entry name" value="DNA2/NAM7-like"/>
</dbReference>
<dbReference type="OrthoDB" id="1879at2759"/>
<dbReference type="Gene3D" id="3.40.50.300">
    <property type="entry name" value="P-loop containing nucleotide triphosphate hydrolases"/>
    <property type="match status" value="2"/>
</dbReference>
<dbReference type="EMBL" id="HG001658">
    <property type="protein sequence ID" value="CDF33787.1"/>
    <property type="molecule type" value="Genomic_DNA"/>
</dbReference>
<dbReference type="InterPro" id="IPR041677">
    <property type="entry name" value="DNA2/NAM7_AAA_11"/>
</dbReference>
<dbReference type="PANTHER" id="PTHR10887:SF5">
    <property type="entry name" value="RNA HELICASE AQUARIUS"/>
    <property type="match status" value="1"/>
</dbReference>
<gene>
    <name evidence="6" type="ORF">CHC_T00010050001</name>
</gene>
<dbReference type="InterPro" id="IPR041679">
    <property type="entry name" value="DNA2/NAM7-like_C"/>
</dbReference>
<organism evidence="6 7">
    <name type="scientific">Chondrus crispus</name>
    <name type="common">Carrageen Irish moss</name>
    <name type="synonym">Polymorpha crispa</name>
    <dbReference type="NCBI Taxonomy" id="2769"/>
    <lineage>
        <taxon>Eukaryota</taxon>
        <taxon>Rhodophyta</taxon>
        <taxon>Florideophyceae</taxon>
        <taxon>Rhodymeniophycidae</taxon>
        <taxon>Gigartinales</taxon>
        <taxon>Gigartinaceae</taxon>
        <taxon>Chondrus</taxon>
    </lineage>
</organism>
<dbReference type="InterPro" id="IPR047187">
    <property type="entry name" value="SF1_C_Upf1"/>
</dbReference>
<reference evidence="7" key="1">
    <citation type="journal article" date="2013" name="Proc. Natl. Acad. Sci. U.S.A.">
        <title>Genome structure and metabolic features in the red seaweed Chondrus crispus shed light on evolution of the Archaeplastida.</title>
        <authorList>
            <person name="Collen J."/>
            <person name="Porcel B."/>
            <person name="Carre W."/>
            <person name="Ball S.G."/>
            <person name="Chaparro C."/>
            <person name="Tonon T."/>
            <person name="Barbeyron T."/>
            <person name="Michel G."/>
            <person name="Noel B."/>
            <person name="Valentin K."/>
            <person name="Elias M."/>
            <person name="Artiguenave F."/>
            <person name="Arun A."/>
            <person name="Aury J.M."/>
            <person name="Barbosa-Neto J.F."/>
            <person name="Bothwell J.H."/>
            <person name="Bouget F.Y."/>
            <person name="Brillet L."/>
            <person name="Cabello-Hurtado F."/>
            <person name="Capella-Gutierrez S."/>
            <person name="Charrier B."/>
            <person name="Cladiere L."/>
            <person name="Cock J.M."/>
            <person name="Coelho S.M."/>
            <person name="Colleoni C."/>
            <person name="Czjzek M."/>
            <person name="Da Silva C."/>
            <person name="Delage L."/>
            <person name="Denoeud F."/>
            <person name="Deschamps P."/>
            <person name="Dittami S.M."/>
            <person name="Gabaldon T."/>
            <person name="Gachon C.M."/>
            <person name="Groisillier A."/>
            <person name="Herve C."/>
            <person name="Jabbari K."/>
            <person name="Katinka M."/>
            <person name="Kloareg B."/>
            <person name="Kowalczyk N."/>
            <person name="Labadie K."/>
            <person name="Leblanc C."/>
            <person name="Lopez P.J."/>
            <person name="McLachlan D.H."/>
            <person name="Meslet-Cladiere L."/>
            <person name="Moustafa A."/>
            <person name="Nehr Z."/>
            <person name="Nyvall Collen P."/>
            <person name="Panaud O."/>
            <person name="Partensky F."/>
            <person name="Poulain J."/>
            <person name="Rensing S.A."/>
            <person name="Rousvoal S."/>
            <person name="Samson G."/>
            <person name="Symeonidi A."/>
            <person name="Weissenbach J."/>
            <person name="Zambounis A."/>
            <person name="Wincker P."/>
            <person name="Boyen C."/>
        </authorList>
    </citation>
    <scope>NUCLEOTIDE SEQUENCE [LARGE SCALE GENOMIC DNA]</scope>
    <source>
        <strain evidence="7">cv. Stackhouse</strain>
    </source>
</reference>
<proteinExistence type="predicted"/>
<dbReference type="Pfam" id="PF16399">
    <property type="entry name" value="Aquarius_N_1st"/>
    <property type="match status" value="1"/>
</dbReference>
<evidence type="ECO:0000313" key="7">
    <source>
        <dbReference type="Proteomes" id="UP000012073"/>
    </source>
</evidence>
<feature type="domain" description="RNA helicase aquarius N-terminal" evidence="4">
    <location>
        <begin position="37"/>
        <end position="426"/>
    </location>
</feature>
<feature type="domain" description="DNA2/NAM7 helicase helicase" evidence="2">
    <location>
        <begin position="840"/>
        <end position="1132"/>
    </location>
</feature>
<evidence type="ECO:0000259" key="2">
    <source>
        <dbReference type="Pfam" id="PF13086"/>
    </source>
</evidence>
<accession>R7Q5G9</accession>
<dbReference type="Pfam" id="PF21143">
    <property type="entry name" value="Aquarius_N_2nd"/>
    <property type="match status" value="1"/>
</dbReference>